<dbReference type="OrthoDB" id="496981at2759"/>
<dbReference type="Pfam" id="PF00300">
    <property type="entry name" value="His_Phos_1"/>
    <property type="match status" value="1"/>
</dbReference>
<dbReference type="InterPro" id="IPR013078">
    <property type="entry name" value="His_Pase_superF_clade-1"/>
</dbReference>
<dbReference type="PANTHER" id="PTHR48100">
    <property type="entry name" value="BROAD-SPECIFICITY PHOSPHATASE YOR283W-RELATED"/>
    <property type="match status" value="1"/>
</dbReference>
<dbReference type="InterPro" id="IPR029033">
    <property type="entry name" value="His_PPase_superfam"/>
</dbReference>
<dbReference type="Proteomes" id="UP000239649">
    <property type="component" value="Unassembled WGS sequence"/>
</dbReference>
<evidence type="ECO:0000313" key="4">
    <source>
        <dbReference type="Proteomes" id="UP000239649"/>
    </source>
</evidence>
<comment type="caution">
    <text evidence="3">The sequence shown here is derived from an EMBL/GenBank/DDBJ whole genome shotgun (WGS) entry which is preliminary data.</text>
</comment>
<feature type="compositionally biased region" description="Polar residues" evidence="2">
    <location>
        <begin position="58"/>
        <end position="69"/>
    </location>
</feature>
<dbReference type="SUPFAM" id="SSF53254">
    <property type="entry name" value="Phosphoglycerate mutase-like"/>
    <property type="match status" value="1"/>
</dbReference>
<evidence type="ECO:0000256" key="1">
    <source>
        <dbReference type="ARBA" id="ARBA00038362"/>
    </source>
</evidence>
<evidence type="ECO:0000256" key="2">
    <source>
        <dbReference type="SAM" id="MobiDB-lite"/>
    </source>
</evidence>
<dbReference type="InterPro" id="IPR050275">
    <property type="entry name" value="PGM_Phosphatase"/>
</dbReference>
<dbReference type="Gene3D" id="3.40.50.1240">
    <property type="entry name" value="Phosphoglycerate mutase-like"/>
    <property type="match status" value="2"/>
</dbReference>
<organism evidence="3 4">
    <name type="scientific">Micractinium conductrix</name>
    <dbReference type="NCBI Taxonomy" id="554055"/>
    <lineage>
        <taxon>Eukaryota</taxon>
        <taxon>Viridiplantae</taxon>
        <taxon>Chlorophyta</taxon>
        <taxon>core chlorophytes</taxon>
        <taxon>Trebouxiophyceae</taxon>
        <taxon>Chlorellales</taxon>
        <taxon>Chlorellaceae</taxon>
        <taxon>Chlorella clade</taxon>
        <taxon>Micractinium</taxon>
    </lineage>
</organism>
<feature type="region of interest" description="Disordered" evidence="2">
    <location>
        <begin position="172"/>
        <end position="210"/>
    </location>
</feature>
<accession>A0A2P6VLP9</accession>
<comment type="similarity">
    <text evidence="1">Belongs to the phosphoglycerate mutase family.</text>
</comment>
<evidence type="ECO:0000313" key="3">
    <source>
        <dbReference type="EMBL" id="PSC75000.1"/>
    </source>
</evidence>
<name>A0A2P6VLP9_9CHLO</name>
<dbReference type="AlphaFoldDB" id="A0A2P6VLP9"/>
<reference evidence="3 4" key="1">
    <citation type="journal article" date="2018" name="Plant J.">
        <title>Genome sequences of Chlorella sorokiniana UTEX 1602 and Micractinium conductrix SAG 241.80: implications to maltose excretion by a green alga.</title>
        <authorList>
            <person name="Arriola M.B."/>
            <person name="Velmurugan N."/>
            <person name="Zhang Y."/>
            <person name="Plunkett M.H."/>
            <person name="Hondzo H."/>
            <person name="Barney B.M."/>
        </authorList>
    </citation>
    <scope>NUCLEOTIDE SEQUENCE [LARGE SCALE GENOMIC DNA]</scope>
    <source>
        <strain evidence="3 4">SAG 241.80</strain>
    </source>
</reference>
<proteinExistence type="inferred from homology"/>
<protein>
    <submittedName>
        <fullName evidence="3">Phosphoglycerate mutase</fullName>
    </submittedName>
</protein>
<gene>
    <name evidence="3" type="ORF">C2E20_1882</name>
</gene>
<dbReference type="EMBL" id="LHPF02000003">
    <property type="protein sequence ID" value="PSC75000.1"/>
    <property type="molecule type" value="Genomic_DNA"/>
</dbReference>
<dbReference type="SMART" id="SM00855">
    <property type="entry name" value="PGAM"/>
    <property type="match status" value="1"/>
</dbReference>
<feature type="region of interest" description="Disordered" evidence="2">
    <location>
        <begin position="52"/>
        <end position="84"/>
    </location>
</feature>
<keyword evidence="4" id="KW-1185">Reference proteome</keyword>
<sequence>MAPKDAEQRVAQFRQVTKQWDASPTRFWSTGLQDYLRNVAKIRREFADVLTDDDHSSARSGSGQATPGNATPPLSAEKPPKYEPQLSLVPHCNTKVIHFIRHGEGFHNVGYSNNLDACLTERGWDQAQTLGRHFFSQQATAGVQLVVMSPLVRALETAAGVFGVEPSQYEGSAAAAGGADGGGSRPASEGGDSSRLGSAGSADGAPPPLMMAGQEAETRIRAAHGAVALRSGVKFVAVELCRERLGPSQCDKRQALEDTQRQFPGVDFSLIETDLDESWEAGHVESESSVVVRGFNFLNWLMQRPETNIAVVTHSAFLWFTLACFGNEFARPVRENLQRWYENCEMRTVVLTDGGGAGVPDQTWFRGGEAYAEPQKGLLPNVKEKGRGSLLSALRQALSGGGNGGKA</sequence>
<dbReference type="GO" id="GO:0005737">
    <property type="term" value="C:cytoplasm"/>
    <property type="evidence" value="ECO:0007669"/>
    <property type="project" value="TreeGrafter"/>
</dbReference>
<dbReference type="GO" id="GO:0016791">
    <property type="term" value="F:phosphatase activity"/>
    <property type="evidence" value="ECO:0007669"/>
    <property type="project" value="TreeGrafter"/>
</dbReference>
<dbReference type="CDD" id="cd07067">
    <property type="entry name" value="HP_PGM_like"/>
    <property type="match status" value="1"/>
</dbReference>
<dbReference type="PANTHER" id="PTHR48100:SF1">
    <property type="entry name" value="HISTIDINE PHOSPHATASE FAMILY PROTEIN-RELATED"/>
    <property type="match status" value="1"/>
</dbReference>